<feature type="binding site" evidence="4">
    <location>
        <position position="122"/>
    </location>
    <ligand>
        <name>Zn(2+)</name>
        <dbReference type="ChEBI" id="CHEBI:29105"/>
    </ligand>
</feature>
<dbReference type="InterPro" id="IPR003000">
    <property type="entry name" value="Sirtuin"/>
</dbReference>
<evidence type="ECO:0000256" key="1">
    <source>
        <dbReference type="ARBA" id="ARBA00012928"/>
    </source>
</evidence>
<dbReference type="InterPro" id="IPR026591">
    <property type="entry name" value="Sirtuin_cat_small_dom_sf"/>
</dbReference>
<dbReference type="Pfam" id="PF02146">
    <property type="entry name" value="SIR2"/>
    <property type="match status" value="1"/>
</dbReference>
<dbReference type="CDD" id="cd01407">
    <property type="entry name" value="SIR2-fam"/>
    <property type="match status" value="1"/>
</dbReference>
<reference evidence="6 7" key="1">
    <citation type="journal article" date="2010" name="J. Bacteriol.">
        <title>Genome sequence of the milbemycin-producing bacterium Streptomyces bingchenggensis.</title>
        <authorList>
            <person name="Wang X.J."/>
            <person name="Yan Y.J."/>
            <person name="Zhang B."/>
            <person name="An J."/>
            <person name="Wang J.J."/>
            <person name="Tian J."/>
            <person name="Jiang L."/>
            <person name="Chen Y.H."/>
            <person name="Huang S.X."/>
            <person name="Yin M."/>
            <person name="Zhang J."/>
            <person name="Gao A.L."/>
            <person name="Liu C.X."/>
            <person name="Zhu Z.X."/>
            <person name="Xiang W.S."/>
        </authorList>
    </citation>
    <scope>NUCLEOTIDE SEQUENCE [LARGE SCALE GENOMIC DNA]</scope>
    <source>
        <strain evidence="6 7">BCW-1</strain>
    </source>
</reference>
<dbReference type="KEGG" id="sbh:SBI_01244"/>
<evidence type="ECO:0000256" key="4">
    <source>
        <dbReference type="PROSITE-ProRule" id="PRU00236"/>
    </source>
</evidence>
<dbReference type="GO" id="GO:0070403">
    <property type="term" value="F:NAD+ binding"/>
    <property type="evidence" value="ECO:0007669"/>
    <property type="project" value="InterPro"/>
</dbReference>
<dbReference type="InterPro" id="IPR050134">
    <property type="entry name" value="NAD-dep_sirtuin_deacylases"/>
</dbReference>
<dbReference type="GO" id="GO:0046872">
    <property type="term" value="F:metal ion binding"/>
    <property type="evidence" value="ECO:0007669"/>
    <property type="project" value="UniProtKB-KW"/>
</dbReference>
<feature type="binding site" evidence="4">
    <location>
        <position position="127"/>
    </location>
    <ligand>
        <name>Zn(2+)</name>
        <dbReference type="ChEBI" id="CHEBI:29105"/>
    </ligand>
</feature>
<dbReference type="EMBL" id="CP002047">
    <property type="protein sequence ID" value="ADI04365.1"/>
    <property type="molecule type" value="Genomic_DNA"/>
</dbReference>
<dbReference type="PROSITE" id="PS50305">
    <property type="entry name" value="SIRTUIN"/>
    <property type="match status" value="1"/>
</dbReference>
<accession>D7CA37</accession>
<evidence type="ECO:0000313" key="6">
    <source>
        <dbReference type="EMBL" id="ADI04365.1"/>
    </source>
</evidence>
<evidence type="ECO:0000256" key="2">
    <source>
        <dbReference type="ARBA" id="ARBA00022679"/>
    </source>
</evidence>
<dbReference type="InterPro" id="IPR029035">
    <property type="entry name" value="DHS-like_NAD/FAD-binding_dom"/>
</dbReference>
<evidence type="ECO:0000313" key="7">
    <source>
        <dbReference type="Proteomes" id="UP000000377"/>
    </source>
</evidence>
<dbReference type="SUPFAM" id="SSF52467">
    <property type="entry name" value="DHS-like NAD/FAD-binding domain"/>
    <property type="match status" value="1"/>
</dbReference>
<dbReference type="GO" id="GO:0017136">
    <property type="term" value="F:histone deacetylase activity, NAD-dependent"/>
    <property type="evidence" value="ECO:0007669"/>
    <property type="project" value="TreeGrafter"/>
</dbReference>
<keyword evidence="2" id="KW-0808">Transferase</keyword>
<feature type="active site" description="Proton acceptor" evidence="4">
    <location>
        <position position="114"/>
    </location>
</feature>
<proteinExistence type="predicted"/>
<dbReference type="AlphaFoldDB" id="D7CA37"/>
<sequence length="247" mass="26822">MTDVAIADHKPRLAVLTGAGISAPSGLPVYRGGNGMWDRNPDTAKFTTASRWHGKAQQSWDHWNELRRASYTAQPNPAHQALVAAEAHFDVHIATQNIDGLHTRAGSTNVTELHGSVFRTRCSGKACHARHGAWFDENLHETVPTCPRCGRVARLDVVLFGEQLPARKMRASIDAARHADVWIAVGTSGTVFPAAGLIDFCRPGTVRVLVNAQPWTDNASTFEREVLGDASTVLGDVLRELHAAALR</sequence>
<dbReference type="Gene3D" id="3.30.1600.10">
    <property type="entry name" value="SIR2/SIRT2 'Small Domain"/>
    <property type="match status" value="1"/>
</dbReference>
<keyword evidence="4" id="KW-0862">Zinc</keyword>
<evidence type="ECO:0000256" key="3">
    <source>
        <dbReference type="ARBA" id="ARBA00023027"/>
    </source>
</evidence>
<feature type="domain" description="Deacetylase sirtuin-type" evidence="5">
    <location>
        <begin position="1"/>
        <end position="247"/>
    </location>
</feature>
<keyword evidence="3" id="KW-0520">NAD</keyword>
<evidence type="ECO:0000259" key="5">
    <source>
        <dbReference type="PROSITE" id="PS50305"/>
    </source>
</evidence>
<dbReference type="HOGENOM" id="CLU_023643_3_1_11"/>
<dbReference type="Gene3D" id="3.40.50.1220">
    <property type="entry name" value="TPP-binding domain"/>
    <property type="match status" value="1"/>
</dbReference>
<name>D7CA37_STRBB</name>
<organism evidence="6 7">
    <name type="scientific">Streptomyces bingchenggensis (strain BCW-1)</name>
    <dbReference type="NCBI Taxonomy" id="749414"/>
    <lineage>
        <taxon>Bacteria</taxon>
        <taxon>Bacillati</taxon>
        <taxon>Actinomycetota</taxon>
        <taxon>Actinomycetes</taxon>
        <taxon>Kitasatosporales</taxon>
        <taxon>Streptomycetaceae</taxon>
        <taxon>Streptomyces</taxon>
    </lineage>
</organism>
<protein>
    <recommendedName>
        <fullName evidence="1">protein acetyllysine N-acetyltransferase</fullName>
        <ecNumber evidence="1">2.3.1.286</ecNumber>
    </recommendedName>
</protein>
<dbReference type="PANTHER" id="PTHR11085:SF4">
    <property type="entry name" value="NAD-DEPENDENT PROTEIN DEACYLASE"/>
    <property type="match status" value="1"/>
</dbReference>
<dbReference type="Proteomes" id="UP000000377">
    <property type="component" value="Chromosome"/>
</dbReference>
<dbReference type="eggNOG" id="COG0846">
    <property type="taxonomic scope" value="Bacteria"/>
</dbReference>
<dbReference type="RefSeq" id="WP_014173844.1">
    <property type="nucleotide sequence ID" value="NC_016582.1"/>
</dbReference>
<dbReference type="EC" id="2.3.1.286" evidence="1"/>
<dbReference type="PANTHER" id="PTHR11085">
    <property type="entry name" value="NAD-DEPENDENT PROTEIN DEACYLASE SIRTUIN-5, MITOCHONDRIAL-RELATED"/>
    <property type="match status" value="1"/>
</dbReference>
<gene>
    <name evidence="6" type="ordered locus">SBI_01244</name>
</gene>
<dbReference type="STRING" id="749414.SBI_01244"/>
<dbReference type="InterPro" id="IPR026590">
    <property type="entry name" value="Ssirtuin_cat_dom"/>
</dbReference>
<keyword evidence="7" id="KW-1185">Reference proteome</keyword>
<keyword evidence="4" id="KW-0479">Metal-binding</keyword>
<dbReference type="PATRIC" id="fig|749414.3.peg.1273"/>
<feature type="binding site" evidence="4">
    <location>
        <position position="149"/>
    </location>
    <ligand>
        <name>Zn(2+)</name>
        <dbReference type="ChEBI" id="CHEBI:29105"/>
    </ligand>
</feature>
<feature type="binding site" evidence="4">
    <location>
        <position position="146"/>
    </location>
    <ligand>
        <name>Zn(2+)</name>
        <dbReference type="ChEBI" id="CHEBI:29105"/>
    </ligand>
</feature>